<dbReference type="PANTHER" id="PTHR42763:SF1">
    <property type="entry name" value="UDP-GLUCOSE--HEXOSE-1-PHOSPHATE URIDYLYLTRANSFERASE"/>
    <property type="match status" value="1"/>
</dbReference>
<feature type="domain" description="Galactose-1-phosphate uridyl transferase N-terminal" evidence="10">
    <location>
        <begin position="4"/>
        <end position="170"/>
    </location>
</feature>
<dbReference type="UniPathway" id="UPA00214"/>
<accession>A0A2N5Z988</accession>
<organism evidence="12 13">
    <name type="scientific">Muiribacterium halophilum</name>
    <dbReference type="NCBI Taxonomy" id="2053465"/>
    <lineage>
        <taxon>Bacteria</taxon>
        <taxon>Candidatus Muiribacteriota</taxon>
        <taxon>Candidatus Muiribacteriia</taxon>
        <taxon>Candidatus Muiribacteriales</taxon>
        <taxon>Candidatus Muiribacteriaceae</taxon>
        <taxon>Candidatus Muiribacterium</taxon>
    </lineage>
</organism>
<evidence type="ECO:0000256" key="7">
    <source>
        <dbReference type="NCBIfam" id="TIGR00209"/>
    </source>
</evidence>
<dbReference type="PANTHER" id="PTHR42763">
    <property type="entry name" value="ADP-GLUCOSE PHOSPHORYLASE"/>
    <property type="match status" value="1"/>
</dbReference>
<evidence type="ECO:0000256" key="5">
    <source>
        <dbReference type="ARBA" id="ARBA00022833"/>
    </source>
</evidence>
<comment type="cofactor">
    <cofactor evidence="9">
        <name>Zn(2+)</name>
        <dbReference type="ChEBI" id="CHEBI:29105"/>
    </cofactor>
    <text evidence="9">Binds 1 zinc ion per subunit.</text>
</comment>
<feature type="binding site" evidence="9">
    <location>
        <position position="107"/>
    </location>
    <ligand>
        <name>Zn(2+)</name>
        <dbReference type="ChEBI" id="CHEBI:29105"/>
    </ligand>
</feature>
<evidence type="ECO:0000256" key="3">
    <source>
        <dbReference type="ARBA" id="ARBA00022695"/>
    </source>
</evidence>
<dbReference type="Gene3D" id="3.30.428.10">
    <property type="entry name" value="HIT-like"/>
    <property type="match status" value="2"/>
</dbReference>
<evidence type="ECO:0000259" key="11">
    <source>
        <dbReference type="Pfam" id="PF02744"/>
    </source>
</evidence>
<dbReference type="AlphaFoldDB" id="A0A2N5Z988"/>
<feature type="binding site" evidence="9">
    <location>
        <position position="40"/>
    </location>
    <ligand>
        <name>Zn(2+)</name>
        <dbReference type="ChEBI" id="CHEBI:29105"/>
    </ligand>
</feature>
<evidence type="ECO:0000256" key="6">
    <source>
        <dbReference type="ARBA" id="ARBA00023277"/>
    </source>
</evidence>
<proteinExistence type="inferred from homology"/>
<keyword evidence="6" id="KW-0119">Carbohydrate metabolism</keyword>
<comment type="similarity">
    <text evidence="1">Belongs to the galactose-1-phosphate uridylyltransferase type 1 family.</text>
</comment>
<reference evidence="12 13" key="1">
    <citation type="submission" date="2017-11" db="EMBL/GenBank/DDBJ databases">
        <title>Genome-resolved metagenomics identifies genetic mobility, metabolic interactions, and unexpected diversity in perchlorate-reducing communities.</title>
        <authorList>
            <person name="Barnum T.P."/>
            <person name="Figueroa I.A."/>
            <person name="Carlstrom C.I."/>
            <person name="Lucas L.N."/>
            <person name="Engelbrektson A.L."/>
            <person name="Coates J.D."/>
        </authorList>
    </citation>
    <scope>NUCLEOTIDE SEQUENCE [LARGE SCALE GENOMIC DNA]</scope>
    <source>
        <strain evidence="12">BM706</strain>
    </source>
</reference>
<evidence type="ECO:0000313" key="12">
    <source>
        <dbReference type="EMBL" id="PLX15240.1"/>
    </source>
</evidence>
<dbReference type="GO" id="GO:0006012">
    <property type="term" value="P:galactose metabolic process"/>
    <property type="evidence" value="ECO:0007669"/>
    <property type="project" value="UniProtKB-UniRule"/>
</dbReference>
<dbReference type="InterPro" id="IPR001937">
    <property type="entry name" value="GalP_UDPtransf1"/>
</dbReference>
<feature type="domain" description="Galactose-1-phosphate uridyl transferase C-terminal" evidence="11">
    <location>
        <begin position="181"/>
        <end position="291"/>
    </location>
</feature>
<dbReference type="PIRSF" id="PIRSF000808">
    <property type="entry name" value="GalT"/>
    <property type="match status" value="1"/>
</dbReference>
<evidence type="ECO:0000259" key="10">
    <source>
        <dbReference type="Pfam" id="PF01087"/>
    </source>
</evidence>
<feature type="binding site" evidence="9">
    <location>
        <position position="158"/>
    </location>
    <ligand>
        <name>Zn(2+)</name>
        <dbReference type="ChEBI" id="CHEBI:29105"/>
    </ligand>
</feature>
<keyword evidence="4 9" id="KW-0479">Metal-binding</keyword>
<feature type="binding site" evidence="9">
    <location>
        <position position="43"/>
    </location>
    <ligand>
        <name>Zn(2+)</name>
        <dbReference type="ChEBI" id="CHEBI:29105"/>
    </ligand>
</feature>
<dbReference type="GO" id="GO:0008108">
    <property type="term" value="F:UDP-glucose:hexose-1-phosphate uridylyltransferase activity"/>
    <property type="evidence" value="ECO:0007669"/>
    <property type="project" value="UniProtKB-UniRule"/>
</dbReference>
<keyword evidence="3 12" id="KW-0548">Nucleotidyltransferase</keyword>
<keyword evidence="5 9" id="KW-0862">Zinc</keyword>
<evidence type="ECO:0000313" key="13">
    <source>
        <dbReference type="Proteomes" id="UP000234857"/>
    </source>
</evidence>
<comment type="caution">
    <text evidence="12">The sequence shown here is derived from an EMBL/GenBank/DDBJ whole genome shotgun (WGS) entry which is preliminary data.</text>
</comment>
<dbReference type="Pfam" id="PF01087">
    <property type="entry name" value="GalP_UDP_transf"/>
    <property type="match status" value="1"/>
</dbReference>
<evidence type="ECO:0000256" key="1">
    <source>
        <dbReference type="ARBA" id="ARBA00010951"/>
    </source>
</evidence>
<sequence length="326" mass="38219">MPEIRKDPVIGRWIITSTDDSIDPKEYSYDKAEIKSSEKCPFCGKNSDMIENEILRRNYDGKWAVRFVENKFPALIENIKIDRYADGIYDKMTGHGMHEVIIDSHDHNTPFHEITPEEMEIVIAGMVERHRMLKKDRDLRYVLFFKNYGASAGASLSHSHSQLIATPVVPKIAVEELTFSEKYYKYKERCIFCDIVDQETEEEIRIIKQNDSFLSIVPFAPRFPFECWILPKEHNFSFGDMKKKDFRSLAIILKDYLKRLQIVFPGLPYNFVIHTAPFGNRYRDCYHWHIELMPRLTKIAGFEWGSGFYIIQTSPEKAAKILREAL</sequence>
<keyword evidence="2 12" id="KW-0808">Transferase</keyword>
<name>A0A2N5Z988_MUIH1</name>
<protein>
    <recommendedName>
        <fullName evidence="7">Galactose-1-phosphate uridylyltransferase</fullName>
        <ecNumber evidence="7">2.7.7.12</ecNumber>
    </recommendedName>
</protein>
<dbReference type="GO" id="GO:0008270">
    <property type="term" value="F:zinc ion binding"/>
    <property type="evidence" value="ECO:0007669"/>
    <property type="project" value="InterPro"/>
</dbReference>
<dbReference type="InterPro" id="IPR036265">
    <property type="entry name" value="HIT-like_sf"/>
</dbReference>
<dbReference type="Proteomes" id="UP000234857">
    <property type="component" value="Unassembled WGS sequence"/>
</dbReference>
<dbReference type="SUPFAM" id="SSF54197">
    <property type="entry name" value="HIT-like"/>
    <property type="match status" value="2"/>
</dbReference>
<evidence type="ECO:0000256" key="9">
    <source>
        <dbReference type="PIRSR" id="PIRSR000808-3"/>
    </source>
</evidence>
<dbReference type="EC" id="2.7.7.12" evidence="7"/>
<dbReference type="InterPro" id="IPR005850">
    <property type="entry name" value="GalP_Utransf_C"/>
</dbReference>
<evidence type="ECO:0000256" key="4">
    <source>
        <dbReference type="ARBA" id="ARBA00022723"/>
    </source>
</evidence>
<dbReference type="InterPro" id="IPR005849">
    <property type="entry name" value="GalP_Utransf_N"/>
</dbReference>
<evidence type="ECO:0000256" key="2">
    <source>
        <dbReference type="ARBA" id="ARBA00022679"/>
    </source>
</evidence>
<gene>
    <name evidence="12" type="primary">galT</name>
    <name evidence="12" type="ORF">C0601_13530</name>
</gene>
<dbReference type="InterPro" id="IPR053177">
    <property type="entry name" value="ADP-glucose_phosphorylase"/>
</dbReference>
<feature type="active site" description="Tele-UMP-histidine intermediate" evidence="8">
    <location>
        <position position="160"/>
    </location>
</feature>
<evidence type="ECO:0000256" key="8">
    <source>
        <dbReference type="PIRSR" id="PIRSR000808-1"/>
    </source>
</evidence>
<dbReference type="Pfam" id="PF02744">
    <property type="entry name" value="GalP_UDP_tr_C"/>
    <property type="match status" value="1"/>
</dbReference>
<dbReference type="NCBIfam" id="TIGR00209">
    <property type="entry name" value="galT_1"/>
    <property type="match status" value="1"/>
</dbReference>
<dbReference type="EMBL" id="PKTG01000144">
    <property type="protein sequence ID" value="PLX15240.1"/>
    <property type="molecule type" value="Genomic_DNA"/>
</dbReference>